<proteinExistence type="predicted"/>
<keyword evidence="1" id="KW-0472">Membrane</keyword>
<keyword evidence="1" id="KW-0812">Transmembrane</keyword>
<reference evidence="3" key="1">
    <citation type="submission" date="2016-10" db="EMBL/GenBank/DDBJ databases">
        <authorList>
            <person name="Varghese N."/>
            <person name="Submissions S."/>
        </authorList>
    </citation>
    <scope>NUCLEOTIDE SEQUENCE [LARGE SCALE GENOMIC DNA]</scope>
    <source>
        <strain evidence="3">DSM 18733</strain>
    </source>
</reference>
<dbReference type="AlphaFoldDB" id="A0A1H7RAX2"/>
<name>A0A1H7RAX2_OLID1</name>
<feature type="transmembrane region" description="Helical" evidence="1">
    <location>
        <begin position="56"/>
        <end position="77"/>
    </location>
</feature>
<feature type="transmembrane region" description="Helical" evidence="1">
    <location>
        <begin position="89"/>
        <end position="107"/>
    </location>
</feature>
<evidence type="ECO:0000313" key="3">
    <source>
        <dbReference type="Proteomes" id="UP000199421"/>
    </source>
</evidence>
<accession>A0A1H7RAX2</accession>
<organism evidence="2 3">
    <name type="scientific">Olivibacter domesticus</name>
    <name type="common">Pseudosphingobacterium domesticum</name>
    <dbReference type="NCBI Taxonomy" id="407022"/>
    <lineage>
        <taxon>Bacteria</taxon>
        <taxon>Pseudomonadati</taxon>
        <taxon>Bacteroidota</taxon>
        <taxon>Sphingobacteriia</taxon>
        <taxon>Sphingobacteriales</taxon>
        <taxon>Sphingobacteriaceae</taxon>
        <taxon>Olivibacter</taxon>
    </lineage>
</organism>
<dbReference type="Proteomes" id="UP000199421">
    <property type="component" value="Unassembled WGS sequence"/>
</dbReference>
<sequence length="114" mass="12628">MAHIESILISIAFFVTTLMLVVAILNFILKNRLIQTGQTDPEVLKMLSISFDQKTATLKWGTILLLGGIGLVTIHYLPDARDLESPLPYGIETIFLAVGFLLYYLMVKKSSAKG</sequence>
<dbReference type="RefSeq" id="WP_202907845.1">
    <property type="nucleotide sequence ID" value="NZ_FOAF01000002.1"/>
</dbReference>
<gene>
    <name evidence="2" type="ORF">SAMN05661044_02905</name>
</gene>
<dbReference type="STRING" id="407022.SAMN05661044_02905"/>
<dbReference type="EMBL" id="FOAF01000002">
    <property type="protein sequence ID" value="SEL57105.1"/>
    <property type="molecule type" value="Genomic_DNA"/>
</dbReference>
<evidence type="ECO:0000313" key="2">
    <source>
        <dbReference type="EMBL" id="SEL57105.1"/>
    </source>
</evidence>
<evidence type="ECO:0000256" key="1">
    <source>
        <dbReference type="SAM" id="Phobius"/>
    </source>
</evidence>
<feature type="transmembrane region" description="Helical" evidence="1">
    <location>
        <begin position="6"/>
        <end position="29"/>
    </location>
</feature>
<keyword evidence="3" id="KW-1185">Reference proteome</keyword>
<protein>
    <submittedName>
        <fullName evidence="2">Uncharacterized protein</fullName>
    </submittedName>
</protein>
<keyword evidence="1" id="KW-1133">Transmembrane helix</keyword>